<evidence type="ECO:0000259" key="2">
    <source>
        <dbReference type="Pfam" id="PF14475"/>
    </source>
</evidence>
<dbReference type="EMBL" id="GL988046">
    <property type="protein sequence ID" value="EGS18151.1"/>
    <property type="molecule type" value="Genomic_DNA"/>
</dbReference>
<dbReference type="OrthoDB" id="2683368at2759"/>
<evidence type="ECO:0000313" key="4">
    <source>
        <dbReference type="Proteomes" id="UP000008066"/>
    </source>
</evidence>
<accession>G0SFD5</accession>
<dbReference type="Pfam" id="PF14475">
    <property type="entry name" value="Mso1_Sec1_bdg"/>
    <property type="match status" value="1"/>
</dbReference>
<dbReference type="OMA" id="GRPFPSW"/>
<feature type="compositionally biased region" description="Low complexity" evidence="1">
    <location>
        <begin position="167"/>
        <end position="176"/>
    </location>
</feature>
<dbReference type="RefSeq" id="XP_006696482.1">
    <property type="nucleotide sequence ID" value="XM_006696419.1"/>
</dbReference>
<feature type="region of interest" description="Disordered" evidence="1">
    <location>
        <begin position="41"/>
        <end position="259"/>
    </location>
</feature>
<dbReference type="eggNOG" id="ENOG502S4EA">
    <property type="taxonomic scope" value="Eukaryota"/>
</dbReference>
<evidence type="ECO:0000313" key="3">
    <source>
        <dbReference type="EMBL" id="EGS18151.1"/>
    </source>
</evidence>
<dbReference type="InterPro" id="IPR028095">
    <property type="entry name" value="Mso1_N_dom"/>
</dbReference>
<dbReference type="AlphaFoldDB" id="G0SFD5"/>
<dbReference type="GeneID" id="18260204"/>
<organism evidence="4">
    <name type="scientific">Chaetomium thermophilum (strain DSM 1495 / CBS 144.50 / IMI 039719)</name>
    <name type="common">Thermochaetoides thermophila</name>
    <dbReference type="NCBI Taxonomy" id="759272"/>
    <lineage>
        <taxon>Eukaryota</taxon>
        <taxon>Fungi</taxon>
        <taxon>Dikarya</taxon>
        <taxon>Ascomycota</taxon>
        <taxon>Pezizomycotina</taxon>
        <taxon>Sordariomycetes</taxon>
        <taxon>Sordariomycetidae</taxon>
        <taxon>Sordariales</taxon>
        <taxon>Chaetomiaceae</taxon>
        <taxon>Thermochaetoides</taxon>
    </lineage>
</organism>
<feature type="compositionally biased region" description="Gly residues" evidence="1">
    <location>
        <begin position="231"/>
        <end position="244"/>
    </location>
</feature>
<feature type="compositionally biased region" description="Gly residues" evidence="1">
    <location>
        <begin position="71"/>
        <end position="80"/>
    </location>
</feature>
<keyword evidence="4" id="KW-1185">Reference proteome</keyword>
<name>G0SFD5_CHATD</name>
<feature type="compositionally biased region" description="Pro residues" evidence="1">
    <location>
        <begin position="47"/>
        <end position="60"/>
    </location>
</feature>
<feature type="domain" description="Mso1 N-terminal" evidence="2">
    <location>
        <begin position="10"/>
        <end position="49"/>
    </location>
</feature>
<proteinExistence type="predicted"/>
<dbReference type="Proteomes" id="UP000008066">
    <property type="component" value="Unassembled WGS sequence"/>
</dbReference>
<dbReference type="KEGG" id="cthr:CTHT_0061660"/>
<evidence type="ECO:0000256" key="1">
    <source>
        <dbReference type="SAM" id="MobiDB-lite"/>
    </source>
</evidence>
<sequence>MSSWYASVTKLQRTFFGSEQDGDTEDDTLVCRVLRAYYSEKGQPLPGWLPPDPKAPPPQQPVYASSQPGRYGAGGPGRGATGLSSLWDNNNTNNTSSNAAGAAVARNQFVNSRNPFASGGSGDTNAGRPSLPSQRAGSFTSSAGGYNDAISPGPSSAQEKLKQRLWGGSRTASPSSGTGGSSSGPFAPPPQQSAAAAGGGNRWGNWGNSGSGGGTEKPVVSANAPWTDGSGSYGGGGSGRGYGLPSGPRAGLPSNPRPR</sequence>
<feature type="compositionally biased region" description="Polar residues" evidence="1">
    <location>
        <begin position="131"/>
        <end position="144"/>
    </location>
</feature>
<dbReference type="HOGENOM" id="CLU_061436_1_0_1"/>
<reference evidence="3 4" key="1">
    <citation type="journal article" date="2011" name="Cell">
        <title>Insight into structure and assembly of the nuclear pore complex by utilizing the genome of a eukaryotic thermophile.</title>
        <authorList>
            <person name="Amlacher S."/>
            <person name="Sarges P."/>
            <person name="Flemming D."/>
            <person name="van Noort V."/>
            <person name="Kunze R."/>
            <person name="Devos D.P."/>
            <person name="Arumugam M."/>
            <person name="Bork P."/>
            <person name="Hurt E."/>
        </authorList>
    </citation>
    <scope>NUCLEOTIDE SEQUENCE [LARGE SCALE GENOMIC DNA]</scope>
    <source>
        <strain evidence="4">DSM 1495 / CBS 144.50 / IMI 039719</strain>
    </source>
</reference>
<protein>
    <recommendedName>
        <fullName evidence="2">Mso1 N-terminal domain-containing protein</fullName>
    </recommendedName>
</protein>
<feature type="compositionally biased region" description="Gly residues" evidence="1">
    <location>
        <begin position="197"/>
        <end position="215"/>
    </location>
</feature>
<feature type="compositionally biased region" description="Low complexity" evidence="1">
    <location>
        <begin position="89"/>
        <end position="107"/>
    </location>
</feature>
<gene>
    <name evidence="3" type="ORF">CTHT_0061660</name>
</gene>